<evidence type="ECO:0000256" key="4">
    <source>
        <dbReference type="ARBA" id="ARBA00022989"/>
    </source>
</evidence>
<comment type="subcellular location">
    <subcellularLocation>
        <location evidence="1">Membrane</location>
        <topology evidence="1">Multi-pass membrane protein</topology>
    </subcellularLocation>
</comment>
<dbReference type="AlphaFoldDB" id="A0A438H1M9"/>
<evidence type="ECO:0000313" key="7">
    <source>
        <dbReference type="EMBL" id="RVW21213.1"/>
    </source>
</evidence>
<protein>
    <submittedName>
        <fullName evidence="8">Protein YIPF5</fullName>
    </submittedName>
</protein>
<dbReference type="PANTHER" id="PTHR21236">
    <property type="entry name" value="GOLGI MEMBRANE PROTEIN YIP1"/>
    <property type="match status" value="1"/>
</dbReference>
<evidence type="ECO:0000256" key="5">
    <source>
        <dbReference type="ARBA" id="ARBA00023136"/>
    </source>
</evidence>
<accession>A0A438H1M9</accession>
<keyword evidence="3 6" id="KW-0812">Transmembrane</keyword>
<keyword evidence="5 6" id="KW-0472">Membrane</keyword>
<organism evidence="8 9">
    <name type="scientific">Vitis vinifera</name>
    <name type="common">Grape</name>
    <dbReference type="NCBI Taxonomy" id="29760"/>
    <lineage>
        <taxon>Eukaryota</taxon>
        <taxon>Viridiplantae</taxon>
        <taxon>Streptophyta</taxon>
        <taxon>Embryophyta</taxon>
        <taxon>Tracheophyta</taxon>
        <taxon>Spermatophyta</taxon>
        <taxon>Magnoliopsida</taxon>
        <taxon>eudicotyledons</taxon>
        <taxon>Gunneridae</taxon>
        <taxon>Pentapetalae</taxon>
        <taxon>rosids</taxon>
        <taxon>Vitales</taxon>
        <taxon>Vitaceae</taxon>
        <taxon>Viteae</taxon>
        <taxon>Vitis</taxon>
    </lineage>
</organism>
<evidence type="ECO:0000256" key="3">
    <source>
        <dbReference type="ARBA" id="ARBA00022692"/>
    </source>
</evidence>
<evidence type="ECO:0000313" key="9">
    <source>
        <dbReference type="Proteomes" id="UP000288805"/>
    </source>
</evidence>
<dbReference type="PANTHER" id="PTHR21236:SF2">
    <property type="entry name" value="PROTEIN YIPF"/>
    <property type="match status" value="1"/>
</dbReference>
<dbReference type="GO" id="GO:0006888">
    <property type="term" value="P:endoplasmic reticulum to Golgi vesicle-mediated transport"/>
    <property type="evidence" value="ECO:0007669"/>
    <property type="project" value="InterPro"/>
</dbReference>
<sequence length="178" mass="20065">MLMPKSTSVQDRTGSYRRLNLSDILLYSQTLTFPKSLLSLFRCNTMGIDPNSTDESSLLEELGINNQQIWSKMVLIFNPFRVNPNLHKDTDLSGPFLLLMSFGLFQLLTEKIHLGIILGWVTVAALFLHVVFNMLVGRNGNLDLYRAQLFDLAVSLLLGLNAKEIDLLFVAIKRASSF</sequence>
<gene>
    <name evidence="8" type="primary">yipf5_1</name>
    <name evidence="7" type="synonym">yipf5_2</name>
    <name evidence="8" type="ORF">CK203_047689</name>
    <name evidence="7" type="ORF">CK203_109904</name>
</gene>
<comment type="similarity">
    <text evidence="2">Belongs to the YIP1 family.</text>
</comment>
<dbReference type="GO" id="GO:0016020">
    <property type="term" value="C:membrane"/>
    <property type="evidence" value="ECO:0007669"/>
    <property type="project" value="UniProtKB-SubCell"/>
</dbReference>
<evidence type="ECO:0000256" key="2">
    <source>
        <dbReference type="ARBA" id="ARBA00010596"/>
    </source>
</evidence>
<dbReference type="Proteomes" id="UP000288805">
    <property type="component" value="Unassembled WGS sequence"/>
</dbReference>
<proteinExistence type="inferred from homology"/>
<feature type="transmembrane region" description="Helical" evidence="6">
    <location>
        <begin position="114"/>
        <end position="136"/>
    </location>
</feature>
<dbReference type="InterPro" id="IPR045231">
    <property type="entry name" value="Yip1/4-like"/>
</dbReference>
<evidence type="ECO:0000313" key="8">
    <source>
        <dbReference type="EMBL" id="RVW78362.1"/>
    </source>
</evidence>
<dbReference type="EMBL" id="QGNW01000297">
    <property type="protein sequence ID" value="RVW78362.1"/>
    <property type="molecule type" value="Genomic_DNA"/>
</dbReference>
<dbReference type="GO" id="GO:0005737">
    <property type="term" value="C:cytoplasm"/>
    <property type="evidence" value="ECO:0007669"/>
    <property type="project" value="GOC"/>
</dbReference>
<evidence type="ECO:0000256" key="1">
    <source>
        <dbReference type="ARBA" id="ARBA00004141"/>
    </source>
</evidence>
<evidence type="ECO:0000256" key="6">
    <source>
        <dbReference type="SAM" id="Phobius"/>
    </source>
</evidence>
<keyword evidence="4 6" id="KW-1133">Transmembrane helix</keyword>
<name>A0A438H1M9_VITVI</name>
<dbReference type="EMBL" id="QGNW01002306">
    <property type="protein sequence ID" value="RVW21213.1"/>
    <property type="molecule type" value="Genomic_DNA"/>
</dbReference>
<comment type="caution">
    <text evidence="8">The sequence shown here is derived from an EMBL/GenBank/DDBJ whole genome shotgun (WGS) entry which is preliminary data.</text>
</comment>
<reference evidence="8 9" key="1">
    <citation type="journal article" date="2018" name="PLoS Genet.">
        <title>Population sequencing reveals clonal diversity and ancestral inbreeding in the grapevine cultivar Chardonnay.</title>
        <authorList>
            <person name="Roach M.J."/>
            <person name="Johnson D.L."/>
            <person name="Bohlmann J."/>
            <person name="van Vuuren H.J."/>
            <person name="Jones S.J."/>
            <person name="Pretorius I.S."/>
            <person name="Schmidt S.A."/>
            <person name="Borneman A.R."/>
        </authorList>
    </citation>
    <scope>NUCLEOTIDE SEQUENCE [LARGE SCALE GENOMIC DNA]</scope>
    <source>
        <strain evidence="9">cv. Chardonnay</strain>
        <strain evidence="8">I10V1</strain>
        <tissue evidence="8">Leaf</tissue>
    </source>
</reference>